<evidence type="ECO:0000313" key="1">
    <source>
        <dbReference type="EMBL" id="MDQ0322387.1"/>
    </source>
</evidence>
<dbReference type="EMBL" id="JAUSVF010000002">
    <property type="protein sequence ID" value="MDQ0322387.1"/>
    <property type="molecule type" value="Genomic_DNA"/>
</dbReference>
<accession>A0ABU0BZW8</accession>
<name>A0ABU0BZW8_9HYPH</name>
<reference evidence="1 2" key="1">
    <citation type="submission" date="2023-07" db="EMBL/GenBank/DDBJ databases">
        <title>Genomic Encyclopedia of Type Strains, Phase IV (KMG-IV): sequencing the most valuable type-strain genomes for metagenomic binning, comparative biology and taxonomic classification.</title>
        <authorList>
            <person name="Goeker M."/>
        </authorList>
    </citation>
    <scope>NUCLEOTIDE SEQUENCE [LARGE SCALE GENOMIC DNA]</scope>
    <source>
        <strain evidence="1 2">DSM 1112</strain>
    </source>
</reference>
<organism evidence="1 2">
    <name type="scientific">Pararhizobium capsulatum DSM 1112</name>
    <dbReference type="NCBI Taxonomy" id="1121113"/>
    <lineage>
        <taxon>Bacteria</taxon>
        <taxon>Pseudomonadati</taxon>
        <taxon>Pseudomonadota</taxon>
        <taxon>Alphaproteobacteria</taxon>
        <taxon>Hyphomicrobiales</taxon>
        <taxon>Rhizobiaceae</taxon>
        <taxon>Rhizobium/Agrobacterium group</taxon>
        <taxon>Pararhizobium</taxon>
    </lineage>
</organism>
<dbReference type="RefSeq" id="WP_307233977.1">
    <property type="nucleotide sequence ID" value="NZ_JAUSVF010000002.1"/>
</dbReference>
<protein>
    <submittedName>
        <fullName evidence="1">Uncharacterized protein</fullName>
    </submittedName>
</protein>
<proteinExistence type="predicted"/>
<dbReference type="Proteomes" id="UP001230207">
    <property type="component" value="Unassembled WGS sequence"/>
</dbReference>
<gene>
    <name evidence="1" type="ORF">QO002_004593</name>
</gene>
<evidence type="ECO:0000313" key="2">
    <source>
        <dbReference type="Proteomes" id="UP001230207"/>
    </source>
</evidence>
<comment type="caution">
    <text evidence="1">The sequence shown here is derived from an EMBL/GenBank/DDBJ whole genome shotgun (WGS) entry which is preliminary data.</text>
</comment>
<keyword evidence="2" id="KW-1185">Reference proteome</keyword>
<sequence length="102" mass="11020">MSEVQNKAVRLLVQTEGTRSTSLELRRDAYLASALDLYYASGGSVDSAKALLGLREDEPPSHVDVAVANVVVEVAGLSHIHDIDMIQATYNRLDAELHDAEG</sequence>